<sequence>MTSHPDSSGPARIGPNSIIRMAEALREQQGEARTAELFAAAGLSDYLTVPPATMVEETEVIRLHHAVRAGIGLDAAARASWDAGLRTGDYLLANRIPRPAQRVLKVLPAGLAAKTLLQAIGKHAWTFAGSGRFSYEAGHPVRITIADCPTARGTTADRPLCDFYSATFERIFSTLVNPAAKVTEIACSAAGAPACVFDIRWK</sequence>
<dbReference type="SMART" id="SM00989">
    <property type="entry name" value="V4R"/>
    <property type="match status" value="1"/>
</dbReference>
<protein>
    <submittedName>
        <fullName evidence="2">Divinyl protochlorophyllide a 8-vinyl-reductase</fullName>
    </submittedName>
</protein>
<dbReference type="InterPro" id="IPR024096">
    <property type="entry name" value="NO_sig/Golgi_transp_ligand-bd"/>
</dbReference>
<dbReference type="Gene3D" id="3.30.1380.20">
    <property type="entry name" value="Trafficking protein particle complex subunit 3"/>
    <property type="match status" value="1"/>
</dbReference>
<dbReference type="OrthoDB" id="2080515at2"/>
<dbReference type="GO" id="GO:0030494">
    <property type="term" value="P:bacteriochlorophyll biosynthetic process"/>
    <property type="evidence" value="ECO:0007669"/>
    <property type="project" value="InterPro"/>
</dbReference>
<dbReference type="InterPro" id="IPR010249">
    <property type="entry name" value="BchJ"/>
</dbReference>
<dbReference type="Proteomes" id="UP000182983">
    <property type="component" value="Unassembled WGS sequence"/>
</dbReference>
<accession>A0A1H6H8M7</accession>
<evidence type="ECO:0000313" key="2">
    <source>
        <dbReference type="EMBL" id="SEH32131.1"/>
    </source>
</evidence>
<dbReference type="PANTHER" id="PTHR35090">
    <property type="entry name" value="DNA-DIRECTED RNA POLYMERASE SUBUNIT I"/>
    <property type="match status" value="1"/>
</dbReference>
<dbReference type="PANTHER" id="PTHR35090:SF1">
    <property type="entry name" value="SLR0144 PROTEIN"/>
    <property type="match status" value="1"/>
</dbReference>
<dbReference type="GO" id="GO:0015979">
    <property type="term" value="P:photosynthesis"/>
    <property type="evidence" value="ECO:0007669"/>
    <property type="project" value="InterPro"/>
</dbReference>
<dbReference type="AlphaFoldDB" id="A0A1H6H8M7"/>
<evidence type="ECO:0000259" key="1">
    <source>
        <dbReference type="SMART" id="SM00989"/>
    </source>
</evidence>
<evidence type="ECO:0000313" key="3">
    <source>
        <dbReference type="Proteomes" id="UP000182983"/>
    </source>
</evidence>
<feature type="domain" description="4-vinyl reductase 4VR" evidence="1">
    <location>
        <begin position="140"/>
        <end position="201"/>
    </location>
</feature>
<dbReference type="InterPro" id="IPR004096">
    <property type="entry name" value="V4R"/>
</dbReference>
<gene>
    <name evidence="2" type="ORF">SAMN04244559_01183</name>
</gene>
<dbReference type="EMBL" id="FNWO01000004">
    <property type="protein sequence ID" value="SEH32131.1"/>
    <property type="molecule type" value="Genomic_DNA"/>
</dbReference>
<dbReference type="RefSeq" id="WP_074766518.1">
    <property type="nucleotide sequence ID" value="NZ_FNWO01000004.1"/>
</dbReference>
<proteinExistence type="predicted"/>
<name>A0A1H6H8M7_MAGFU</name>
<organism evidence="2 3">
    <name type="scientific">Magnetospirillum fulvum</name>
    <name type="common">Rhodospirillum fulvum</name>
    <dbReference type="NCBI Taxonomy" id="1082"/>
    <lineage>
        <taxon>Bacteria</taxon>
        <taxon>Pseudomonadati</taxon>
        <taxon>Pseudomonadota</taxon>
        <taxon>Alphaproteobacteria</taxon>
        <taxon>Rhodospirillales</taxon>
        <taxon>Rhodospirillaceae</taxon>
        <taxon>Magnetospirillum</taxon>
    </lineage>
</organism>
<keyword evidence="3" id="KW-1185">Reference proteome</keyword>
<reference evidence="3" key="1">
    <citation type="submission" date="2016-10" db="EMBL/GenBank/DDBJ databases">
        <authorList>
            <person name="Varghese N."/>
            <person name="Submissions S."/>
        </authorList>
    </citation>
    <scope>NUCLEOTIDE SEQUENCE [LARGE SCALE GENOMIC DNA]</scope>
    <source>
        <strain evidence="3">DSM 13234</strain>
    </source>
</reference>
<dbReference type="SUPFAM" id="SSF111126">
    <property type="entry name" value="Ligand-binding domain in the NO signalling and Golgi transport"/>
    <property type="match status" value="1"/>
</dbReference>
<dbReference type="NCBIfam" id="TIGR02019">
    <property type="entry name" value="BchJ"/>
    <property type="match status" value="1"/>
</dbReference>
<dbReference type="Pfam" id="PF02830">
    <property type="entry name" value="V4R"/>
    <property type="match status" value="1"/>
</dbReference>